<evidence type="ECO:0000256" key="1">
    <source>
        <dbReference type="SAM" id="MobiDB-lite"/>
    </source>
</evidence>
<feature type="compositionally biased region" description="Low complexity" evidence="1">
    <location>
        <begin position="251"/>
        <end position="269"/>
    </location>
</feature>
<feature type="region of interest" description="Disordered" evidence="1">
    <location>
        <begin position="1"/>
        <end position="39"/>
    </location>
</feature>
<evidence type="ECO:0000313" key="4">
    <source>
        <dbReference type="Proteomes" id="UP000788419"/>
    </source>
</evidence>
<reference evidence="3 4" key="1">
    <citation type="submission" date="2017-10" db="EMBL/GenBank/DDBJ databases">
        <title>Whole genome sequencing of members of genus Pseudoxanthomonas.</title>
        <authorList>
            <person name="Kumar S."/>
            <person name="Bansal K."/>
            <person name="Kaur A."/>
            <person name="Patil P."/>
            <person name="Sharma S."/>
            <person name="Patil P.B."/>
        </authorList>
    </citation>
    <scope>NUCLEOTIDE SEQUENCE [LARGE SCALE GENOMIC DNA]</scope>
    <source>
        <strain evidence="3 4">DSM 17801</strain>
    </source>
</reference>
<evidence type="ECO:0000313" key="3">
    <source>
        <dbReference type="EMBL" id="KAF1696032.1"/>
    </source>
</evidence>
<dbReference type="EMBL" id="PDWN01000004">
    <property type="protein sequence ID" value="KAF1696032.1"/>
    <property type="molecule type" value="Genomic_DNA"/>
</dbReference>
<gene>
    <name evidence="3" type="ORF">CSC65_05915</name>
</gene>
<sequence>MFDGVLDDLVLPEQPGVDVPALPEPIEPEPEPQAWEPEPEIETAPELVAIDEPEIETAPELVAIDEPEPVADKVVTPQAEVETDTASVIEKFETQCSIDPFQSHDEALDALVADIQASPEPEKRVVLVHRPEDKARLEERLVDTPTDVRVVTTATTPRKSRAPLLVGVGLAVLALGAIGWWTLSSNKESPEPAASTVEPAAQPAVAEPSTPDIQVPTTPEPVVINPADLVADVIQTTPEPAPVQPEPPVVEPEVAPAPVVAKAAPAQPSAPKPKAKPATPKPKPQPKPAEKTWQDDALDQLDNLEKRL</sequence>
<keyword evidence="2" id="KW-1133">Transmembrane helix</keyword>
<evidence type="ECO:0000256" key="2">
    <source>
        <dbReference type="SAM" id="Phobius"/>
    </source>
</evidence>
<protein>
    <submittedName>
        <fullName evidence="3">Uncharacterized protein</fullName>
    </submittedName>
</protein>
<keyword evidence="2" id="KW-0472">Membrane</keyword>
<keyword evidence="4" id="KW-1185">Reference proteome</keyword>
<name>A0ABQ6Z987_9GAMM</name>
<feature type="region of interest" description="Disordered" evidence="1">
    <location>
        <begin position="233"/>
        <end position="308"/>
    </location>
</feature>
<proteinExistence type="predicted"/>
<feature type="compositionally biased region" description="Pro residues" evidence="1">
    <location>
        <begin position="239"/>
        <end position="250"/>
    </location>
</feature>
<accession>A0ABQ6Z987</accession>
<comment type="caution">
    <text evidence="3">The sequence shown here is derived from an EMBL/GenBank/DDBJ whole genome shotgun (WGS) entry which is preliminary data.</text>
</comment>
<feature type="region of interest" description="Disordered" evidence="1">
    <location>
        <begin position="186"/>
        <end position="219"/>
    </location>
</feature>
<feature type="compositionally biased region" description="Low complexity" evidence="1">
    <location>
        <begin position="197"/>
        <end position="208"/>
    </location>
</feature>
<dbReference type="Proteomes" id="UP000788419">
    <property type="component" value="Unassembled WGS sequence"/>
</dbReference>
<organism evidence="3 4">
    <name type="scientific">Pseudoxanthomonas daejeonensis</name>
    <dbReference type="NCBI Taxonomy" id="266062"/>
    <lineage>
        <taxon>Bacteria</taxon>
        <taxon>Pseudomonadati</taxon>
        <taxon>Pseudomonadota</taxon>
        <taxon>Gammaproteobacteria</taxon>
        <taxon>Lysobacterales</taxon>
        <taxon>Lysobacteraceae</taxon>
        <taxon>Pseudoxanthomonas</taxon>
    </lineage>
</organism>
<keyword evidence="2" id="KW-0812">Transmembrane</keyword>
<feature type="transmembrane region" description="Helical" evidence="2">
    <location>
        <begin position="164"/>
        <end position="183"/>
    </location>
</feature>